<dbReference type="Pfam" id="PF02518">
    <property type="entry name" value="HATPase_c"/>
    <property type="match status" value="1"/>
</dbReference>
<keyword evidence="11" id="KW-0472">Membrane</keyword>
<dbReference type="InterPro" id="IPR003660">
    <property type="entry name" value="HAMP_dom"/>
</dbReference>
<evidence type="ECO:0000256" key="7">
    <source>
        <dbReference type="ARBA" id="ARBA00022777"/>
    </source>
</evidence>
<feature type="region of interest" description="Disordered" evidence="10">
    <location>
        <begin position="394"/>
        <end position="418"/>
    </location>
</feature>
<dbReference type="EMBL" id="FOAZ01000004">
    <property type="protein sequence ID" value="SEK92560.1"/>
    <property type="molecule type" value="Genomic_DNA"/>
</dbReference>
<dbReference type="Pfam" id="PF00672">
    <property type="entry name" value="HAMP"/>
    <property type="match status" value="1"/>
</dbReference>
<dbReference type="OrthoDB" id="9786919at2"/>
<dbReference type="SMART" id="SM00387">
    <property type="entry name" value="HATPase_c"/>
    <property type="match status" value="1"/>
</dbReference>
<dbReference type="EC" id="2.7.13.3" evidence="3"/>
<evidence type="ECO:0000259" key="12">
    <source>
        <dbReference type="PROSITE" id="PS50109"/>
    </source>
</evidence>
<dbReference type="Proteomes" id="UP000183015">
    <property type="component" value="Unassembled WGS sequence"/>
</dbReference>
<dbReference type="SUPFAM" id="SSF158472">
    <property type="entry name" value="HAMP domain-like"/>
    <property type="match status" value="1"/>
</dbReference>
<evidence type="ECO:0000313" key="15">
    <source>
        <dbReference type="Proteomes" id="UP000183015"/>
    </source>
</evidence>
<dbReference type="InterPro" id="IPR036890">
    <property type="entry name" value="HATPase_C_sf"/>
</dbReference>
<dbReference type="AlphaFoldDB" id="A0A1H7L189"/>
<dbReference type="Gene3D" id="3.30.565.10">
    <property type="entry name" value="Histidine kinase-like ATPase, C-terminal domain"/>
    <property type="match status" value="1"/>
</dbReference>
<dbReference type="PROSITE" id="PS50885">
    <property type="entry name" value="HAMP"/>
    <property type="match status" value="1"/>
</dbReference>
<dbReference type="eggNOG" id="COG2205">
    <property type="taxonomic scope" value="Bacteria"/>
</dbReference>
<evidence type="ECO:0000256" key="2">
    <source>
        <dbReference type="ARBA" id="ARBA00004236"/>
    </source>
</evidence>
<proteinExistence type="predicted"/>
<protein>
    <recommendedName>
        <fullName evidence="3">histidine kinase</fullName>
        <ecNumber evidence="3">2.7.13.3</ecNumber>
    </recommendedName>
</protein>
<dbReference type="CDD" id="cd00082">
    <property type="entry name" value="HisKA"/>
    <property type="match status" value="1"/>
</dbReference>
<keyword evidence="15" id="KW-1185">Reference proteome</keyword>
<keyword evidence="4" id="KW-0597">Phosphoprotein</keyword>
<evidence type="ECO:0000256" key="10">
    <source>
        <dbReference type="SAM" id="MobiDB-lite"/>
    </source>
</evidence>
<evidence type="ECO:0000256" key="1">
    <source>
        <dbReference type="ARBA" id="ARBA00000085"/>
    </source>
</evidence>
<accession>A0A1H7L189</accession>
<dbReference type="SUPFAM" id="SSF55874">
    <property type="entry name" value="ATPase domain of HSP90 chaperone/DNA topoisomerase II/histidine kinase"/>
    <property type="match status" value="1"/>
</dbReference>
<evidence type="ECO:0000256" key="5">
    <source>
        <dbReference type="ARBA" id="ARBA00022679"/>
    </source>
</evidence>
<feature type="transmembrane region" description="Helical" evidence="11">
    <location>
        <begin position="88"/>
        <end position="111"/>
    </location>
</feature>
<evidence type="ECO:0000256" key="6">
    <source>
        <dbReference type="ARBA" id="ARBA00022692"/>
    </source>
</evidence>
<dbReference type="InterPro" id="IPR003661">
    <property type="entry name" value="HisK_dim/P_dom"/>
</dbReference>
<reference evidence="15" key="1">
    <citation type="submission" date="2016-10" db="EMBL/GenBank/DDBJ databases">
        <authorList>
            <person name="Varghese N."/>
        </authorList>
    </citation>
    <scope>NUCLEOTIDE SEQUENCE [LARGE SCALE GENOMIC DNA]</scope>
    <source>
        <strain evidence="15">DSM 45096 / BCRC 16803 / CGMCC 4.1857 / CIP 109030 / JCM 12277 / KCTC 19219 / NBRC 100920 / 33214</strain>
    </source>
</reference>
<feature type="transmembrane region" description="Helical" evidence="11">
    <location>
        <begin position="21"/>
        <end position="44"/>
    </location>
</feature>
<evidence type="ECO:0000256" key="4">
    <source>
        <dbReference type="ARBA" id="ARBA00022553"/>
    </source>
</evidence>
<feature type="domain" description="Histidine kinase" evidence="12">
    <location>
        <begin position="173"/>
        <end position="396"/>
    </location>
</feature>
<comment type="catalytic activity">
    <reaction evidence="1">
        <text>ATP + protein L-histidine = ADP + protein N-phospho-L-histidine.</text>
        <dbReference type="EC" id="2.7.13.3"/>
    </reaction>
</comment>
<dbReference type="Pfam" id="PF00512">
    <property type="entry name" value="HisKA"/>
    <property type="match status" value="1"/>
</dbReference>
<comment type="subcellular location">
    <subcellularLocation>
        <location evidence="2">Cell membrane</location>
    </subcellularLocation>
</comment>
<dbReference type="GO" id="GO:0000155">
    <property type="term" value="F:phosphorelay sensor kinase activity"/>
    <property type="evidence" value="ECO:0007669"/>
    <property type="project" value="InterPro"/>
</dbReference>
<evidence type="ECO:0000313" key="14">
    <source>
        <dbReference type="EMBL" id="SEK92560.1"/>
    </source>
</evidence>
<dbReference type="RefSeq" id="WP_042441625.1">
    <property type="nucleotide sequence ID" value="NZ_BBPN01000001.1"/>
</dbReference>
<name>A0A1H7L189_STRJI</name>
<dbReference type="SMART" id="SM00304">
    <property type="entry name" value="HAMP"/>
    <property type="match status" value="1"/>
</dbReference>
<organism evidence="14 15">
    <name type="scientific">Streptacidiphilus jiangxiensis</name>
    <dbReference type="NCBI Taxonomy" id="235985"/>
    <lineage>
        <taxon>Bacteria</taxon>
        <taxon>Bacillati</taxon>
        <taxon>Actinomycetota</taxon>
        <taxon>Actinomycetes</taxon>
        <taxon>Kitasatosporales</taxon>
        <taxon>Streptomycetaceae</taxon>
        <taxon>Streptacidiphilus</taxon>
    </lineage>
</organism>
<dbReference type="CDD" id="cd00075">
    <property type="entry name" value="HATPase"/>
    <property type="match status" value="1"/>
</dbReference>
<dbReference type="InterPro" id="IPR005467">
    <property type="entry name" value="His_kinase_dom"/>
</dbReference>
<evidence type="ECO:0000256" key="8">
    <source>
        <dbReference type="ARBA" id="ARBA00022989"/>
    </source>
</evidence>
<gene>
    <name evidence="14" type="ORF">SAMN05414137_104289</name>
</gene>
<keyword evidence="8 11" id="KW-1133">Transmembrane helix</keyword>
<dbReference type="SUPFAM" id="SSF47384">
    <property type="entry name" value="Homodimeric domain of signal transducing histidine kinase"/>
    <property type="match status" value="1"/>
</dbReference>
<dbReference type="InterPro" id="IPR003594">
    <property type="entry name" value="HATPase_dom"/>
</dbReference>
<evidence type="ECO:0000256" key="3">
    <source>
        <dbReference type="ARBA" id="ARBA00012438"/>
    </source>
</evidence>
<feature type="compositionally biased region" description="Basic and acidic residues" evidence="10">
    <location>
        <begin position="398"/>
        <end position="418"/>
    </location>
</feature>
<dbReference type="PANTHER" id="PTHR45436:SF5">
    <property type="entry name" value="SENSOR HISTIDINE KINASE TRCS"/>
    <property type="match status" value="1"/>
</dbReference>
<dbReference type="SMART" id="SM00388">
    <property type="entry name" value="HisKA"/>
    <property type="match status" value="1"/>
</dbReference>
<evidence type="ECO:0000256" key="9">
    <source>
        <dbReference type="ARBA" id="ARBA00023012"/>
    </source>
</evidence>
<dbReference type="PANTHER" id="PTHR45436">
    <property type="entry name" value="SENSOR HISTIDINE KINASE YKOH"/>
    <property type="match status" value="1"/>
</dbReference>
<feature type="domain" description="HAMP" evidence="13">
    <location>
        <begin position="112"/>
        <end position="165"/>
    </location>
</feature>
<keyword evidence="7 14" id="KW-0418">Kinase</keyword>
<keyword evidence="6 11" id="KW-0812">Transmembrane</keyword>
<sequence length="418" mass="44909">MSGPRPGPRRRARRRSVRLTLTVLYSALFLAAGTVLLGLVYLLFRQGLSHNVTVLPKSDLPGHSVSGLSARQIKELADHFNQATLHQLIVTSASALAATMAAAVLLGWWTAGRVLRPLHRITATARRLSFENLHERIALDGPADELRELADTFDAMLDRLDSAFDSQRRFVANASHELRTPLAVQRAAIQIRLARATPAEIPRVQAELLAANRRSEQLIEGLLQLARSDRGLTRREPVELVEVLREETEACRAVAQSVGLSLRRVDPEAPETPATVLGDRVLLAQLVVNLLHNAIRYNVRGGAVAVGVTVDGAQARLSVANTGPVVPVDQVEQLFEPFRRLGRRGEPAGPTAELGFSAGLGLSIVRSVATAHGGTVTATANPAGGLTVEAVLPLAEPSARRDPGSRRTAEPRPARAAS</sequence>
<evidence type="ECO:0000259" key="13">
    <source>
        <dbReference type="PROSITE" id="PS50885"/>
    </source>
</evidence>
<dbReference type="GO" id="GO:0005886">
    <property type="term" value="C:plasma membrane"/>
    <property type="evidence" value="ECO:0007669"/>
    <property type="project" value="UniProtKB-SubCell"/>
</dbReference>
<dbReference type="Gene3D" id="1.10.287.130">
    <property type="match status" value="1"/>
</dbReference>
<dbReference type="PROSITE" id="PS50109">
    <property type="entry name" value="HIS_KIN"/>
    <property type="match status" value="1"/>
</dbReference>
<dbReference type="InterPro" id="IPR050428">
    <property type="entry name" value="TCS_sensor_his_kinase"/>
</dbReference>
<dbReference type="STRING" id="235985.SAMN05414137_104289"/>
<keyword evidence="9" id="KW-0902">Two-component regulatory system</keyword>
<dbReference type="Gene3D" id="6.10.340.10">
    <property type="match status" value="1"/>
</dbReference>
<keyword evidence="5" id="KW-0808">Transferase</keyword>
<evidence type="ECO:0000256" key="11">
    <source>
        <dbReference type="SAM" id="Phobius"/>
    </source>
</evidence>
<dbReference type="InterPro" id="IPR036097">
    <property type="entry name" value="HisK_dim/P_sf"/>
</dbReference>
<dbReference type="CDD" id="cd06225">
    <property type="entry name" value="HAMP"/>
    <property type="match status" value="1"/>
</dbReference>